<evidence type="ECO:0008006" key="4">
    <source>
        <dbReference type="Google" id="ProtNLM"/>
    </source>
</evidence>
<organism evidence="2 3">
    <name type="scientific">Stenotrophomonas maltophilia</name>
    <name type="common">Pseudomonas maltophilia</name>
    <name type="synonym">Xanthomonas maltophilia</name>
    <dbReference type="NCBI Taxonomy" id="40324"/>
    <lineage>
        <taxon>Bacteria</taxon>
        <taxon>Pseudomonadati</taxon>
        <taxon>Pseudomonadota</taxon>
        <taxon>Gammaproteobacteria</taxon>
        <taxon>Lysobacterales</taxon>
        <taxon>Lysobacteraceae</taxon>
        <taxon>Stenotrophomonas</taxon>
        <taxon>Stenotrophomonas maltophilia group</taxon>
    </lineage>
</organism>
<dbReference type="RefSeq" id="WP_100442355.1">
    <property type="nucleotide sequence ID" value="NZ_CBCPIZ010000014.1"/>
</dbReference>
<evidence type="ECO:0000313" key="2">
    <source>
        <dbReference type="EMBL" id="PJL23392.1"/>
    </source>
</evidence>
<dbReference type="EMBL" id="NEQV01000010">
    <property type="protein sequence ID" value="PJL23392.1"/>
    <property type="molecule type" value="Genomic_DNA"/>
</dbReference>
<evidence type="ECO:0000313" key="3">
    <source>
        <dbReference type="Proteomes" id="UP000230167"/>
    </source>
</evidence>
<sequence length="255" mass="28391">MKTWLLALAMLSAAPAAMASPSPMSVQVTYDWYGWGSVSERWLIQRDARGVVTRVQIAETPGAKARLPVLLSAGAMTAFETALGAPALTRRASVERIAARLDRPAMLALDPGLRRIPESKCSFSRQQEWARQSLATHDLQWRVARHFEGMWTDDGPLMTVVVKRSGRPDVVLVSTSQKVMMLPWKRLSSPTFDHQVLARTPDEWRPALSEALNALLPKGERSRQRFQIGWLQGRLRNELALEALGCAPGREVSAR</sequence>
<protein>
    <recommendedName>
        <fullName evidence="4">DUF3108 domain-containing protein</fullName>
    </recommendedName>
</protein>
<accession>A0A2J0U3T8</accession>
<feature type="signal peptide" evidence="1">
    <location>
        <begin position="1"/>
        <end position="19"/>
    </location>
</feature>
<evidence type="ECO:0000256" key="1">
    <source>
        <dbReference type="SAM" id="SignalP"/>
    </source>
</evidence>
<comment type="caution">
    <text evidence="2">The sequence shown here is derived from an EMBL/GenBank/DDBJ whole genome shotgun (WGS) entry which is preliminary data.</text>
</comment>
<feature type="chain" id="PRO_5014430434" description="DUF3108 domain-containing protein" evidence="1">
    <location>
        <begin position="20"/>
        <end position="255"/>
    </location>
</feature>
<gene>
    <name evidence="2" type="ORF">B9Y64_21230</name>
</gene>
<keyword evidence="1" id="KW-0732">Signal</keyword>
<dbReference type="AlphaFoldDB" id="A0A2J0U3T8"/>
<proteinExistence type="predicted"/>
<dbReference type="Proteomes" id="UP000230167">
    <property type="component" value="Unassembled WGS sequence"/>
</dbReference>
<reference evidence="2 3" key="1">
    <citation type="journal article" date="2017" name="Front. Microbiol.">
        <title>Double-Face Meets the Bacterial World: The Opportunistic Pathogen Stenotrophomonas maltophilia.</title>
        <authorList>
            <person name="Lira F."/>
            <person name="Berg G."/>
            <person name="Martinez J.L."/>
        </authorList>
    </citation>
    <scope>NUCLEOTIDE SEQUENCE [LARGE SCALE GENOMIC DNA]</scope>
    <source>
        <strain evidence="2 3">EA1</strain>
    </source>
</reference>
<dbReference type="OrthoDB" id="6058115at2"/>
<name>A0A2J0U3T8_STEMA</name>